<dbReference type="AlphaFoldDB" id="A0A6V8KI81"/>
<sequence length="276" mass="31132">MTMQSQLTQPIGDLLREWRKRRKLSQLELAVHAEISARHLSFVETGRSVPSRDMVLRLGEALDLALRERNQLLLAAGYAPAYRESNMEDPRMASVREMVRQVLAAHEPFPALVLDRYWNRVEANDPAWLFRVGVSPVLLEEPVNVLRLALHPEGLAPRTANLGEWRAHLLARVRQQITMTADPALIKLYDELVEYPCDQPEPEVELPGPGEIAVPLRLRHKEKELVFYSTVSTFGTPLDITVAELAIESFFPADPQTAEVLRATDWQALAETCCAG</sequence>
<dbReference type="GO" id="GO:0003677">
    <property type="term" value="F:DNA binding"/>
    <property type="evidence" value="ECO:0007669"/>
    <property type="project" value="InterPro"/>
</dbReference>
<reference evidence="2 3" key="2">
    <citation type="submission" date="2020-03" db="EMBL/GenBank/DDBJ databases">
        <authorList>
            <person name="Ichikawa N."/>
            <person name="Kimura A."/>
            <person name="Kitahashi Y."/>
            <person name="Uohara A."/>
        </authorList>
    </citation>
    <scope>NUCLEOTIDE SEQUENCE [LARGE SCALE GENOMIC DNA]</scope>
    <source>
        <strain evidence="2 3">NBRC 108639</strain>
    </source>
</reference>
<dbReference type="SUPFAM" id="SSF47413">
    <property type="entry name" value="lambda repressor-like DNA-binding domains"/>
    <property type="match status" value="1"/>
</dbReference>
<dbReference type="Gene3D" id="1.10.260.40">
    <property type="entry name" value="lambda repressor-like DNA-binding domains"/>
    <property type="match status" value="1"/>
</dbReference>
<dbReference type="InterPro" id="IPR041413">
    <property type="entry name" value="MLTR_LBD"/>
</dbReference>
<feature type="domain" description="HTH cro/C1-type" evidence="1">
    <location>
        <begin position="15"/>
        <end position="69"/>
    </location>
</feature>
<dbReference type="SMART" id="SM00530">
    <property type="entry name" value="HTH_XRE"/>
    <property type="match status" value="1"/>
</dbReference>
<dbReference type="Gene3D" id="3.30.450.180">
    <property type="match status" value="1"/>
</dbReference>
<keyword evidence="3" id="KW-1185">Reference proteome</keyword>
<comment type="caution">
    <text evidence="2">The sequence shown here is derived from an EMBL/GenBank/DDBJ whole genome shotgun (WGS) entry which is preliminary data.</text>
</comment>
<organism evidence="2 3">
    <name type="scientific">Phytohabitans houttuyneae</name>
    <dbReference type="NCBI Taxonomy" id="1076126"/>
    <lineage>
        <taxon>Bacteria</taxon>
        <taxon>Bacillati</taxon>
        <taxon>Actinomycetota</taxon>
        <taxon>Actinomycetes</taxon>
        <taxon>Micromonosporales</taxon>
        <taxon>Micromonosporaceae</taxon>
    </lineage>
</organism>
<dbReference type="Pfam" id="PF13560">
    <property type="entry name" value="HTH_31"/>
    <property type="match status" value="1"/>
</dbReference>
<gene>
    <name evidence="2" type="ORF">Phou_055970</name>
</gene>
<dbReference type="Proteomes" id="UP000482800">
    <property type="component" value="Unassembled WGS sequence"/>
</dbReference>
<accession>A0A6V8KI81</accession>
<dbReference type="Pfam" id="PF17765">
    <property type="entry name" value="MLTR_LBD"/>
    <property type="match status" value="1"/>
</dbReference>
<dbReference type="EMBL" id="BLPF01000002">
    <property type="protein sequence ID" value="GFJ81417.1"/>
    <property type="molecule type" value="Genomic_DNA"/>
</dbReference>
<dbReference type="InterPro" id="IPR010982">
    <property type="entry name" value="Lambda_DNA-bd_dom_sf"/>
</dbReference>
<evidence type="ECO:0000313" key="2">
    <source>
        <dbReference type="EMBL" id="GFJ81417.1"/>
    </source>
</evidence>
<dbReference type="CDD" id="cd00093">
    <property type="entry name" value="HTH_XRE"/>
    <property type="match status" value="1"/>
</dbReference>
<protein>
    <submittedName>
        <fullName evidence="2">Transcriptional regulator</fullName>
    </submittedName>
</protein>
<dbReference type="InterPro" id="IPR001387">
    <property type="entry name" value="Cro/C1-type_HTH"/>
</dbReference>
<reference evidence="2 3" key="1">
    <citation type="submission" date="2020-03" db="EMBL/GenBank/DDBJ databases">
        <title>Whole genome shotgun sequence of Phytohabitans houttuyneae NBRC 108639.</title>
        <authorList>
            <person name="Komaki H."/>
            <person name="Tamura T."/>
        </authorList>
    </citation>
    <scope>NUCLEOTIDE SEQUENCE [LARGE SCALE GENOMIC DNA]</scope>
    <source>
        <strain evidence="2 3">NBRC 108639</strain>
    </source>
</reference>
<name>A0A6V8KI81_9ACTN</name>
<evidence type="ECO:0000259" key="1">
    <source>
        <dbReference type="PROSITE" id="PS50943"/>
    </source>
</evidence>
<evidence type="ECO:0000313" key="3">
    <source>
        <dbReference type="Proteomes" id="UP000482800"/>
    </source>
</evidence>
<dbReference type="PANTHER" id="PTHR35010:SF4">
    <property type="entry name" value="BLL5781 PROTEIN"/>
    <property type="match status" value="1"/>
</dbReference>
<proteinExistence type="predicted"/>
<dbReference type="PANTHER" id="PTHR35010">
    <property type="entry name" value="BLL4672 PROTEIN-RELATED"/>
    <property type="match status" value="1"/>
</dbReference>
<dbReference type="PROSITE" id="PS50943">
    <property type="entry name" value="HTH_CROC1"/>
    <property type="match status" value="1"/>
</dbReference>